<comment type="similarity">
    <text evidence="19">Belongs to the dus family. Dus3 subfamily.</text>
</comment>
<evidence type="ECO:0000256" key="1">
    <source>
        <dbReference type="ARBA" id="ARBA00001917"/>
    </source>
</evidence>
<evidence type="ECO:0000256" key="7">
    <source>
        <dbReference type="ARBA" id="ARBA00022737"/>
    </source>
</evidence>
<dbReference type="Gene3D" id="3.20.20.70">
    <property type="entry name" value="Aldolase class I"/>
    <property type="match status" value="1"/>
</dbReference>
<dbReference type="CDD" id="cd02801">
    <property type="entry name" value="DUS_like_FMN"/>
    <property type="match status" value="1"/>
</dbReference>
<dbReference type="Proteomes" id="UP000694845">
    <property type="component" value="Unplaced"/>
</dbReference>
<dbReference type="RefSeq" id="XP_022096867.1">
    <property type="nucleotide sequence ID" value="XM_022241175.1"/>
</dbReference>
<dbReference type="FunFam" id="3.20.20.70:FF:000067">
    <property type="entry name" value="tRNA-dihydrouridine(47) synthase [NAD(P)(+)]"/>
    <property type="match status" value="1"/>
</dbReference>
<feature type="region of interest" description="Disordered" evidence="20">
    <location>
        <begin position="70"/>
        <end position="116"/>
    </location>
</feature>
<dbReference type="PROSITE" id="PS50103">
    <property type="entry name" value="ZF_C3H1"/>
    <property type="match status" value="2"/>
</dbReference>
<dbReference type="OrthoDB" id="259935at2759"/>
<keyword evidence="12" id="KW-0520">NAD</keyword>
<feature type="region of interest" description="Disordered" evidence="20">
    <location>
        <begin position="248"/>
        <end position="280"/>
    </location>
</feature>
<dbReference type="GO" id="GO:0050660">
    <property type="term" value="F:flavin adenine dinucleotide binding"/>
    <property type="evidence" value="ECO:0007669"/>
    <property type="project" value="UniProtKB-UniRule"/>
</dbReference>
<evidence type="ECO:0000313" key="24">
    <source>
        <dbReference type="RefSeq" id="XP_022096869.1"/>
    </source>
</evidence>
<dbReference type="OMA" id="WSYIAEC"/>
<evidence type="ECO:0000313" key="23">
    <source>
        <dbReference type="RefSeq" id="XP_022096867.1"/>
    </source>
</evidence>
<dbReference type="PANTHER" id="PTHR45846">
    <property type="entry name" value="TRNA-DIHYDROURIDINE(47) SYNTHASE [NAD(P)(+)]-LIKE"/>
    <property type="match status" value="1"/>
</dbReference>
<dbReference type="KEGG" id="aplc:110982625"/>
<feature type="compositionally biased region" description="Basic residues" evidence="20">
    <location>
        <begin position="99"/>
        <end position="116"/>
    </location>
</feature>
<evidence type="ECO:0000256" key="16">
    <source>
        <dbReference type="ARBA" id="ARBA00049447"/>
    </source>
</evidence>
<evidence type="ECO:0000256" key="2">
    <source>
        <dbReference type="ARBA" id="ARBA00022630"/>
    </source>
</evidence>
<dbReference type="InterPro" id="IPR035587">
    <property type="entry name" value="DUS-like_FMN-bd"/>
</dbReference>
<keyword evidence="5 19" id="KW-0819">tRNA processing</keyword>
<feature type="domain" description="C3H1-type" evidence="21">
    <location>
        <begin position="162"/>
        <end position="187"/>
    </location>
</feature>
<evidence type="ECO:0000256" key="4">
    <source>
        <dbReference type="ARBA" id="ARBA00022664"/>
    </source>
</evidence>
<evidence type="ECO:0000256" key="18">
    <source>
        <dbReference type="PROSITE-ProRule" id="PRU00723"/>
    </source>
</evidence>
<evidence type="ECO:0000313" key="25">
    <source>
        <dbReference type="RefSeq" id="XP_022096870.1"/>
    </source>
</evidence>
<evidence type="ECO:0000256" key="10">
    <source>
        <dbReference type="ARBA" id="ARBA00022857"/>
    </source>
</evidence>
<evidence type="ECO:0000259" key="21">
    <source>
        <dbReference type="PROSITE" id="PS50103"/>
    </source>
</evidence>
<dbReference type="Pfam" id="PF25585">
    <property type="entry name" value="zf-CCCH_DUS3L"/>
    <property type="match status" value="2"/>
</dbReference>
<organism evidence="22 24">
    <name type="scientific">Acanthaster planci</name>
    <name type="common">Crown-of-thorns starfish</name>
    <dbReference type="NCBI Taxonomy" id="133434"/>
    <lineage>
        <taxon>Eukaryota</taxon>
        <taxon>Metazoa</taxon>
        <taxon>Echinodermata</taxon>
        <taxon>Eleutherozoa</taxon>
        <taxon>Asterozoa</taxon>
        <taxon>Asteroidea</taxon>
        <taxon>Valvatacea</taxon>
        <taxon>Valvatida</taxon>
        <taxon>Acanthasteridae</taxon>
        <taxon>Acanthaster</taxon>
    </lineage>
</organism>
<dbReference type="GO" id="GO:0006397">
    <property type="term" value="P:mRNA processing"/>
    <property type="evidence" value="ECO:0007669"/>
    <property type="project" value="UniProtKB-KW"/>
</dbReference>
<evidence type="ECO:0000256" key="11">
    <source>
        <dbReference type="ARBA" id="ARBA00023002"/>
    </source>
</evidence>
<keyword evidence="6 18" id="KW-0479">Metal-binding</keyword>
<sequence>MEESNSQGRLSMTEGNIEGGGTAPDPTPCKDTLHPEAKVRLMKILNERQGTARVKADFIDFEKIHLKYGFGSSESHQPPPNSEGDSSKTPGQTADARGPPKKKFKKERGMNHNRPRNRWVPVSEKLCPSIISGEVCSYGERCNYSHDIAAKAAARELDIGDRCYNFETFGKCRYGVVCRFGSSHLTEDFRNITDEEKFEANASKSATLNNLAIDLKVKLRKKKVKFEKAEQFLSLLAKSKKKSLRQFDQNEIRNGAPEETRCLSSTPGTAPSNLPTPVDEVGQNSVAVDQESTANQNQVLESGSVQRDAATNLGPDDAAPTLAACQATSNQSGDCVPLASQQPRSGIVTNQDIIRTRKCEKKQVNFEGKSYLAPLTTVGNLPFRRVCKRLGADITCGEMAMATNLLQGQPSEWALLKRHSSEDCFGVQLAGYFPDTISKCAELINTYCEVDFVDLNVGCPIDLVFQKGGGSALMGRANKFEDIVRGLDAVLDVPVTVKMRTGISEKHNTAHKLIPKIYDWGASLVTLHGRSREQRYTRTADWNYIRQCVEVAKPHPLIGNGDILSYEDVKTHLENSGAAGVMIARGALIKPWIFTEIKEQRHWDISANERLDILREYTNYGLEHWGSDTEGVEKTRRFLLEWLSFLHRYIPVGILERLPQKIQERPPYYVGRSDLETLFSSTNCADWVKISEMLLGPVPDGFQFLPKHKANSYS</sequence>
<feature type="domain" description="C3H1-type" evidence="21">
    <location>
        <begin position="121"/>
        <end position="149"/>
    </location>
</feature>
<comment type="catalytic activity">
    <reaction evidence="17">
        <text>5,6-dihydrouridine(47) in tRNA + NADP(+) = uridine(47) in tRNA + NADPH + H(+)</text>
        <dbReference type="Rhea" id="RHEA:53360"/>
        <dbReference type="Rhea" id="RHEA-COMP:13539"/>
        <dbReference type="Rhea" id="RHEA-COMP:13540"/>
        <dbReference type="ChEBI" id="CHEBI:15378"/>
        <dbReference type="ChEBI" id="CHEBI:57783"/>
        <dbReference type="ChEBI" id="CHEBI:58349"/>
        <dbReference type="ChEBI" id="CHEBI:65315"/>
        <dbReference type="ChEBI" id="CHEBI:74443"/>
        <dbReference type="EC" id="1.3.1.89"/>
    </reaction>
    <physiologicalReaction direction="right-to-left" evidence="17">
        <dbReference type="Rhea" id="RHEA:53362"/>
    </physiologicalReaction>
</comment>
<protein>
    <recommendedName>
        <fullName evidence="19">tRNA-dihydrouridine(47) synthase [NAD(P)(+)]</fullName>
        <ecNumber evidence="19">1.3.1.-</ecNumber>
    </recommendedName>
    <alternativeName>
        <fullName evidence="19">tRNA-dihydrouridine synthase 3</fullName>
    </alternativeName>
</protein>
<evidence type="ECO:0000256" key="17">
    <source>
        <dbReference type="ARBA" id="ARBA00049513"/>
    </source>
</evidence>
<dbReference type="RefSeq" id="XP_022096869.1">
    <property type="nucleotide sequence ID" value="XM_022241177.1"/>
</dbReference>
<dbReference type="EC" id="1.3.1.-" evidence="19"/>
<keyword evidence="7" id="KW-0677">Repeat</keyword>
<comment type="catalytic activity">
    <reaction evidence="16">
        <text>a 5,6-dihydrouridine in mRNA + NADP(+) = a uridine in mRNA + NADPH + H(+)</text>
        <dbReference type="Rhea" id="RHEA:69855"/>
        <dbReference type="Rhea" id="RHEA-COMP:14658"/>
        <dbReference type="Rhea" id="RHEA-COMP:17789"/>
        <dbReference type="ChEBI" id="CHEBI:15378"/>
        <dbReference type="ChEBI" id="CHEBI:57783"/>
        <dbReference type="ChEBI" id="CHEBI:58349"/>
        <dbReference type="ChEBI" id="CHEBI:65315"/>
        <dbReference type="ChEBI" id="CHEBI:74443"/>
    </reaction>
    <physiologicalReaction direction="right-to-left" evidence="16">
        <dbReference type="Rhea" id="RHEA:69857"/>
    </physiologicalReaction>
</comment>
<evidence type="ECO:0000256" key="9">
    <source>
        <dbReference type="ARBA" id="ARBA00022833"/>
    </source>
</evidence>
<keyword evidence="2 19" id="KW-0285">Flavoprotein</keyword>
<comment type="catalytic activity">
    <reaction evidence="15">
        <text>a 5,6-dihydrouridine in mRNA + NAD(+) = a uridine in mRNA + NADH + H(+)</text>
        <dbReference type="Rhea" id="RHEA:69851"/>
        <dbReference type="Rhea" id="RHEA-COMP:14658"/>
        <dbReference type="Rhea" id="RHEA-COMP:17789"/>
        <dbReference type="ChEBI" id="CHEBI:15378"/>
        <dbReference type="ChEBI" id="CHEBI:57540"/>
        <dbReference type="ChEBI" id="CHEBI:57945"/>
        <dbReference type="ChEBI" id="CHEBI:65315"/>
        <dbReference type="ChEBI" id="CHEBI:74443"/>
    </reaction>
    <physiologicalReaction direction="right-to-left" evidence="15">
        <dbReference type="Rhea" id="RHEA:69853"/>
    </physiologicalReaction>
</comment>
<evidence type="ECO:0000256" key="5">
    <source>
        <dbReference type="ARBA" id="ARBA00022694"/>
    </source>
</evidence>
<feature type="compositionally biased region" description="Polar residues" evidence="20">
    <location>
        <begin position="1"/>
        <end position="14"/>
    </location>
</feature>
<evidence type="ECO:0000256" key="13">
    <source>
        <dbReference type="ARBA" id="ARBA00045365"/>
    </source>
</evidence>
<dbReference type="RefSeq" id="XP_022096871.1">
    <property type="nucleotide sequence ID" value="XM_022241179.1"/>
</dbReference>
<feature type="compositionally biased region" description="Basic and acidic residues" evidence="20">
    <location>
        <begin position="248"/>
        <end position="261"/>
    </location>
</feature>
<evidence type="ECO:0000256" key="6">
    <source>
        <dbReference type="ARBA" id="ARBA00022723"/>
    </source>
</evidence>
<dbReference type="Pfam" id="PF01207">
    <property type="entry name" value="Dus"/>
    <property type="match status" value="1"/>
</dbReference>
<proteinExistence type="inferred from homology"/>
<evidence type="ECO:0000256" key="12">
    <source>
        <dbReference type="ARBA" id="ARBA00023027"/>
    </source>
</evidence>
<feature type="zinc finger region" description="C3H1-type" evidence="18">
    <location>
        <begin position="162"/>
        <end position="187"/>
    </location>
</feature>
<comment type="function">
    <text evidence="13">Catalyzes the synthesis of dihydrouridine, a modified base, in various RNAs, such as tRNAs, mRNAs and some long non-coding RNAs (lncRNAs). Mainly modifies the uridine in position 47 (U47) in the D-loop of most cytoplasmic tRNAs. Also able to mediate the formation of dihydrouridine in some mRNAs, thereby regulating their translation.</text>
</comment>
<feature type="compositionally biased region" description="Polar residues" evidence="20">
    <location>
        <begin position="262"/>
        <end position="275"/>
    </location>
</feature>
<reference evidence="23 24" key="1">
    <citation type="submission" date="2025-04" db="UniProtKB">
        <authorList>
            <consortium name="RefSeq"/>
        </authorList>
    </citation>
    <scope>IDENTIFICATION</scope>
</reference>
<keyword evidence="11 19" id="KW-0560">Oxidoreductase</keyword>
<keyword evidence="3 19" id="KW-0288">FMN</keyword>
<evidence type="ECO:0000256" key="15">
    <source>
        <dbReference type="ARBA" id="ARBA00048342"/>
    </source>
</evidence>
<dbReference type="AlphaFoldDB" id="A0A8B7YU91"/>
<evidence type="ECO:0000313" key="22">
    <source>
        <dbReference type="Proteomes" id="UP000694845"/>
    </source>
</evidence>
<comment type="cofactor">
    <cofactor evidence="1 19">
        <name>FMN</name>
        <dbReference type="ChEBI" id="CHEBI:58210"/>
    </cofactor>
</comment>
<keyword evidence="10" id="KW-0521">NADP</keyword>
<dbReference type="PANTHER" id="PTHR45846:SF1">
    <property type="entry name" value="TRNA-DIHYDROURIDINE(47) SYNTHASE [NAD(P)(+)]-LIKE"/>
    <property type="match status" value="1"/>
</dbReference>
<keyword evidence="22" id="KW-1185">Reference proteome</keyword>
<evidence type="ECO:0000256" key="19">
    <source>
        <dbReference type="RuleBase" id="RU291113"/>
    </source>
</evidence>
<name>A0A8B7YU91_ACAPL</name>
<dbReference type="InterPro" id="IPR000571">
    <property type="entry name" value="Znf_CCCH"/>
</dbReference>
<dbReference type="GO" id="GO:0008270">
    <property type="term" value="F:zinc ion binding"/>
    <property type="evidence" value="ECO:0007669"/>
    <property type="project" value="UniProtKB-KW"/>
</dbReference>
<dbReference type="Gene3D" id="4.10.1000.10">
    <property type="entry name" value="Zinc finger, CCCH-type"/>
    <property type="match status" value="1"/>
</dbReference>
<accession>A0A8B7YU91</accession>
<dbReference type="InterPro" id="IPR018517">
    <property type="entry name" value="tRNA_hU_synthase_CS"/>
</dbReference>
<dbReference type="SMART" id="SM00356">
    <property type="entry name" value="ZnF_C3H1"/>
    <property type="match status" value="2"/>
</dbReference>
<feature type="region of interest" description="Disordered" evidence="20">
    <location>
        <begin position="1"/>
        <end position="34"/>
    </location>
</feature>
<dbReference type="SUPFAM" id="SSF90229">
    <property type="entry name" value="CCCH zinc finger"/>
    <property type="match status" value="1"/>
</dbReference>
<dbReference type="GO" id="GO:0102265">
    <property type="term" value="F:tRNA-dihydrouridine47 synthase activity"/>
    <property type="evidence" value="ECO:0007669"/>
    <property type="project" value="UniProtKB-EC"/>
</dbReference>
<evidence type="ECO:0000256" key="20">
    <source>
        <dbReference type="SAM" id="MobiDB-lite"/>
    </source>
</evidence>
<evidence type="ECO:0000256" key="14">
    <source>
        <dbReference type="ARBA" id="ARBA00048266"/>
    </source>
</evidence>
<evidence type="ECO:0000256" key="3">
    <source>
        <dbReference type="ARBA" id="ARBA00022643"/>
    </source>
</evidence>
<dbReference type="SUPFAM" id="SSF51395">
    <property type="entry name" value="FMN-linked oxidoreductases"/>
    <property type="match status" value="1"/>
</dbReference>
<dbReference type="GeneID" id="110982625"/>
<evidence type="ECO:0000256" key="8">
    <source>
        <dbReference type="ARBA" id="ARBA00022771"/>
    </source>
</evidence>
<dbReference type="PROSITE" id="PS01136">
    <property type="entry name" value="UPF0034"/>
    <property type="match status" value="1"/>
</dbReference>
<dbReference type="GO" id="GO:0003723">
    <property type="term" value="F:RNA binding"/>
    <property type="evidence" value="ECO:0007669"/>
    <property type="project" value="TreeGrafter"/>
</dbReference>
<feature type="compositionally biased region" description="Polar residues" evidence="20">
    <location>
        <begin position="83"/>
        <end position="92"/>
    </location>
</feature>
<keyword evidence="4" id="KW-0507">mRNA processing</keyword>
<keyword evidence="9 18" id="KW-0862">Zinc</keyword>
<dbReference type="InterPro" id="IPR013785">
    <property type="entry name" value="Aldolase_TIM"/>
</dbReference>
<dbReference type="InterPro" id="IPR036855">
    <property type="entry name" value="Znf_CCCH_sf"/>
</dbReference>
<gene>
    <name evidence="23 24 25 26" type="primary">LOC110982625</name>
</gene>
<keyword evidence="8 18" id="KW-0863">Zinc-finger</keyword>
<comment type="catalytic activity">
    <reaction evidence="14">
        <text>5,6-dihydrouridine(47) in tRNA + NAD(+) = uridine(47) in tRNA + NADH + H(+)</text>
        <dbReference type="Rhea" id="RHEA:53364"/>
        <dbReference type="Rhea" id="RHEA-COMP:13539"/>
        <dbReference type="Rhea" id="RHEA-COMP:13540"/>
        <dbReference type="ChEBI" id="CHEBI:15378"/>
        <dbReference type="ChEBI" id="CHEBI:57540"/>
        <dbReference type="ChEBI" id="CHEBI:57945"/>
        <dbReference type="ChEBI" id="CHEBI:65315"/>
        <dbReference type="ChEBI" id="CHEBI:74443"/>
        <dbReference type="EC" id="1.3.1.89"/>
    </reaction>
    <physiologicalReaction direction="right-to-left" evidence="14">
        <dbReference type="Rhea" id="RHEA:53366"/>
    </physiologicalReaction>
</comment>
<dbReference type="RefSeq" id="XP_022096870.1">
    <property type="nucleotide sequence ID" value="XM_022241178.1"/>
</dbReference>
<evidence type="ECO:0000313" key="26">
    <source>
        <dbReference type="RefSeq" id="XP_022096871.1"/>
    </source>
</evidence>
<feature type="zinc finger region" description="C3H1-type" evidence="18">
    <location>
        <begin position="121"/>
        <end position="149"/>
    </location>
</feature>